<dbReference type="PANTHER" id="PTHR30483">
    <property type="entry name" value="LEUCINE-SPECIFIC-BINDING PROTEIN"/>
    <property type="match status" value="1"/>
</dbReference>
<evidence type="ECO:0000256" key="2">
    <source>
        <dbReference type="ARBA" id="ARBA00022729"/>
    </source>
</evidence>
<evidence type="ECO:0000259" key="5">
    <source>
        <dbReference type="Pfam" id="PF13458"/>
    </source>
</evidence>
<keyword evidence="2 4" id="KW-0732">Signal</keyword>
<evidence type="ECO:0000256" key="1">
    <source>
        <dbReference type="ARBA" id="ARBA00010062"/>
    </source>
</evidence>
<reference evidence="6 7" key="1">
    <citation type="submission" date="2016-10" db="EMBL/GenBank/DDBJ databases">
        <authorList>
            <person name="Varghese N."/>
            <person name="Submissions S."/>
        </authorList>
    </citation>
    <scope>NUCLEOTIDE SEQUENCE [LARGE SCALE GENOMIC DNA]</scope>
    <source>
        <strain evidence="6 7">DSM 26672</strain>
    </source>
</reference>
<dbReference type="EMBL" id="FNBZ01000007">
    <property type="protein sequence ID" value="SDH24403.1"/>
    <property type="molecule type" value="Genomic_DNA"/>
</dbReference>
<keyword evidence="7" id="KW-1185">Reference proteome</keyword>
<dbReference type="RefSeq" id="WP_244512105.1">
    <property type="nucleotide sequence ID" value="NZ_FNBZ01000007.1"/>
</dbReference>
<dbReference type="SUPFAM" id="SSF53822">
    <property type="entry name" value="Periplasmic binding protein-like I"/>
    <property type="match status" value="1"/>
</dbReference>
<comment type="similarity">
    <text evidence="1">Belongs to the leucine-binding protein family.</text>
</comment>
<comment type="caution">
    <text evidence="6">The sequence shown here is derived from an EMBL/GenBank/DDBJ whole genome shotgun (WGS) entry which is preliminary data.</text>
</comment>
<accession>A0ABY0P4C4</accession>
<dbReference type="PANTHER" id="PTHR30483:SF6">
    <property type="entry name" value="PERIPLASMIC BINDING PROTEIN OF ABC TRANSPORTER FOR NATURAL AMINO ACIDS"/>
    <property type="match status" value="1"/>
</dbReference>
<evidence type="ECO:0000256" key="4">
    <source>
        <dbReference type="SAM" id="SignalP"/>
    </source>
</evidence>
<dbReference type="CDD" id="cd06327">
    <property type="entry name" value="PBP1_SBP-like"/>
    <property type="match status" value="1"/>
</dbReference>
<dbReference type="InterPro" id="IPR051010">
    <property type="entry name" value="BCAA_transport"/>
</dbReference>
<feature type="domain" description="Leucine-binding protein" evidence="5">
    <location>
        <begin position="32"/>
        <end position="369"/>
    </location>
</feature>
<evidence type="ECO:0000313" key="7">
    <source>
        <dbReference type="Proteomes" id="UP000199468"/>
    </source>
</evidence>
<sequence length="406" mass="43677">MHWTLALIVGLLMAANPCERAAARATISDDVVRIGLLLDMSGPYSDYSGEGAATAARMAVSDFGGTVLGKPVEVLAADHLNKPDIASSRAREWFDNGKVDAILETIATGPALAVLEIAKQKNKIVAFSGPGAVRLTNESCSPISIHYALDSYALTRATVKALTARGLDSWHILALDSVFGADLIQDAGAALADTGGKLVGTTRHPLATTDFSSFLVAAQSSGAKVIALANAGNDTANALKTAREFGIGVGGKQRMASLYTLINDINAIGVEGAQGLIFTEAFYWNRNEQTRAWSRRFYETMKRMPNAEQAAVYSTVLHYLGAVKQAGTDETGAVMKQMRERPINDIFATNGRIREDGRMVHDMYLVEVKKPSEVKEPWDLYNVLATIPGDEAFQPLSRSRCPLVKK</sequence>
<dbReference type="Pfam" id="PF13458">
    <property type="entry name" value="Peripla_BP_6"/>
    <property type="match status" value="1"/>
</dbReference>
<evidence type="ECO:0000313" key="6">
    <source>
        <dbReference type="EMBL" id="SDH24403.1"/>
    </source>
</evidence>
<dbReference type="Proteomes" id="UP000199468">
    <property type="component" value="Unassembled WGS sequence"/>
</dbReference>
<proteinExistence type="inferred from homology"/>
<evidence type="ECO:0000256" key="3">
    <source>
        <dbReference type="ARBA" id="ARBA00022970"/>
    </source>
</evidence>
<name>A0ABY0P4C4_9HYPH</name>
<dbReference type="Gene3D" id="3.40.50.2300">
    <property type="match status" value="2"/>
</dbReference>
<gene>
    <name evidence="6" type="ORF">SAMN05421844_107264</name>
</gene>
<dbReference type="InterPro" id="IPR028081">
    <property type="entry name" value="Leu-bd"/>
</dbReference>
<dbReference type="InterPro" id="IPR028082">
    <property type="entry name" value="Peripla_BP_I"/>
</dbReference>
<keyword evidence="3" id="KW-0813">Transport</keyword>
<protein>
    <submittedName>
        <fullName evidence="6">Branched-chain amino acid transport system substrate-binding protein</fullName>
    </submittedName>
</protein>
<keyword evidence="3" id="KW-0029">Amino-acid transport</keyword>
<feature type="signal peptide" evidence="4">
    <location>
        <begin position="1"/>
        <end position="21"/>
    </location>
</feature>
<organism evidence="6 7">
    <name type="scientific">Bosea robiniae</name>
    <dbReference type="NCBI Taxonomy" id="1036780"/>
    <lineage>
        <taxon>Bacteria</taxon>
        <taxon>Pseudomonadati</taxon>
        <taxon>Pseudomonadota</taxon>
        <taxon>Alphaproteobacteria</taxon>
        <taxon>Hyphomicrobiales</taxon>
        <taxon>Boseaceae</taxon>
        <taxon>Bosea</taxon>
    </lineage>
</organism>
<feature type="chain" id="PRO_5045069983" evidence="4">
    <location>
        <begin position="22"/>
        <end position="406"/>
    </location>
</feature>